<dbReference type="GO" id="GO:0003677">
    <property type="term" value="F:DNA binding"/>
    <property type="evidence" value="ECO:0007669"/>
    <property type="project" value="UniProtKB-KW"/>
</dbReference>
<dbReference type="InterPro" id="IPR037241">
    <property type="entry name" value="E2F-DP_heterodim"/>
</dbReference>
<keyword evidence="2 6" id="KW-0805">Transcription regulation</keyword>
<comment type="caution">
    <text evidence="9">The sequence shown here is derived from an EMBL/GenBank/DDBJ whole genome shotgun (WGS) entry which is preliminary data.</text>
</comment>
<name>A0A6L2L2X1_TANCI</name>
<keyword evidence="6" id="KW-0539">Nucleus</keyword>
<dbReference type="SUPFAM" id="SSF144074">
    <property type="entry name" value="E2F-DP heterodimerization region"/>
    <property type="match status" value="1"/>
</dbReference>
<comment type="subcellular location">
    <subcellularLocation>
        <location evidence="6">Nucleus</location>
    </subcellularLocation>
</comment>
<sequence>MVQNPWVLVKGVFRIDLESVIMVVDLSFLVVEHLRMLSMDEVLSVGLVWPRADGGIERARVVSSVVFMGWFLMEEEVNSDDSKGVRVGRRGLFLPGKVKVFSNGKTVDHVAETSIGMVLISREAYGVFTEDDFLFFKIGFKFGYDHLEGVEGHVYSFDLASLTRRSRIEKGITNKQGILMRNTKNAGKFLKTKCYFDVSNDESDGEGSIRVANKTDTFLELKDEYRENFLVDIEKEIKTDSHESRVKVRLVSKIDLQEIRDTCYKFSLMLDLICKRPSNRQERRFGNRKSLQCHSIQQALAAWCGNGFIELIPSLFAQPLRVVSGKDDRVSGTDTLTALLAKHLILPPPVMPGSLPSEPPLVVDVDSVLGCIQFFPKGTSCRRDGLRAQRILDALCSEGSAIDVGLLKAISVVVNLLLEGRCPKVLAEFVATVPVTPLLKPDNGIRPIAVGSIWRRLASKVAMRGVRKEMSKYRGDFQFGVGVPSEAEAVLHGEKIFLNKFHSDGSLAMLTVDFSNAFNLVGRTTLLHEVQTRCPRNLWSTTGVQQGDPLGPLLFALVLHPLVHRIKDCYQLLFHAWYLDDGTIIGDTKEVKDGLFPRDIGRPTLGVKLLGGAVSRDAGFISSLAVKKASRVVELMSLLPSLRDPQSELLLLRSCMGVAKLLFGLRTCQPMYIGEAVFIFDNGLRRAIKAIVVCGGPFLGISNGAVVECLRAPRAQNFLTVIPIEGLGQHMSALEYRTILKYRLMIPLFPVDELAQFAARDVQCDVLKRAEISSKKDPLEWRDNGFVAGQAALKAESSKVAKHEKACLENQHVQPKKILPKQPIKCESVNPNPILQGGIKTEVVYDHSFQPLPCGFKKRYKKLKASRPAKSGNHQSHADLGDLNVAGSCRYDNSLGLLTKKFVSLIQEDKDGVLDLNKAATMLDVQKRRIYDITNVLEGIGIVEKSTKNHIQWKGHKTSSPDNPVNRAKRLKAELDDLYAEESRLDESIRKTQECLKSMEFDPNSQKHLYVTADDFNLPCFKNRTLIAIRAPHASSIEVPDPDQEQDFDFSQKQYKLTVRSHTGPIDVYLVSEFEEPTNSLNETARQGGSSVNSMHQQMDLDSPDSVDYQSYGIQKIIPSQNDIADDYWFGSNPEVRATELWGTDQP</sequence>
<evidence type="ECO:0000259" key="8">
    <source>
        <dbReference type="SMART" id="SM01372"/>
    </source>
</evidence>
<dbReference type="GO" id="GO:0003964">
    <property type="term" value="F:RNA-directed DNA polymerase activity"/>
    <property type="evidence" value="ECO:0007669"/>
    <property type="project" value="UniProtKB-KW"/>
</dbReference>
<evidence type="ECO:0000256" key="6">
    <source>
        <dbReference type="RuleBase" id="RU003796"/>
    </source>
</evidence>
<keyword evidence="9" id="KW-0548">Nucleotidyltransferase</keyword>
<keyword evidence="4 6" id="KW-0804">Transcription</keyword>
<dbReference type="GO" id="GO:0006355">
    <property type="term" value="P:regulation of DNA-templated transcription"/>
    <property type="evidence" value="ECO:0007669"/>
    <property type="project" value="InterPro"/>
</dbReference>
<dbReference type="InterPro" id="IPR036388">
    <property type="entry name" value="WH-like_DNA-bd_sf"/>
</dbReference>
<gene>
    <name evidence="9" type="ORF">Tci_027030</name>
</gene>
<reference evidence="9" key="1">
    <citation type="journal article" date="2019" name="Sci. Rep.">
        <title>Draft genome of Tanacetum cinerariifolium, the natural source of mosquito coil.</title>
        <authorList>
            <person name="Yamashiro T."/>
            <person name="Shiraishi A."/>
            <person name="Satake H."/>
            <person name="Nakayama K."/>
        </authorList>
    </citation>
    <scope>NUCLEOTIDE SEQUENCE</scope>
</reference>
<dbReference type="InterPro" id="IPR032198">
    <property type="entry name" value="E2F_CC-MB"/>
</dbReference>
<dbReference type="CDD" id="cd14660">
    <property type="entry name" value="E2F_DD"/>
    <property type="match status" value="1"/>
</dbReference>
<feature type="domain" description="E2F/DP family winged-helix DNA-binding" evidence="8">
    <location>
        <begin position="890"/>
        <end position="955"/>
    </location>
</feature>
<keyword evidence="9" id="KW-0808">Transferase</keyword>
<proteinExistence type="inferred from homology"/>
<dbReference type="InterPro" id="IPR003316">
    <property type="entry name" value="E2F_WHTH_DNA-bd_dom"/>
</dbReference>
<dbReference type="InterPro" id="IPR000477">
    <property type="entry name" value="RT_dom"/>
</dbReference>
<dbReference type="SMART" id="SM01372">
    <property type="entry name" value="E2F_TDP"/>
    <property type="match status" value="1"/>
</dbReference>
<dbReference type="SUPFAM" id="SSF46785">
    <property type="entry name" value="Winged helix' DNA-binding domain"/>
    <property type="match status" value="1"/>
</dbReference>
<dbReference type="FunFam" id="1.10.10.10:FF:000008">
    <property type="entry name" value="E2F transcription factor 1"/>
    <property type="match status" value="1"/>
</dbReference>
<dbReference type="PANTHER" id="PTHR48462:SF1">
    <property type="entry name" value="PROTEIN, PUTATIVE-RELATED"/>
    <property type="match status" value="1"/>
</dbReference>
<dbReference type="Pfam" id="PF00078">
    <property type="entry name" value="RVT_1"/>
    <property type="match status" value="1"/>
</dbReference>
<dbReference type="PANTHER" id="PTHR48462">
    <property type="entry name" value="PROTEIN, PUTATIVE-RELATED"/>
    <property type="match status" value="1"/>
</dbReference>
<keyword evidence="3 6" id="KW-0238">DNA-binding</keyword>
<keyword evidence="9" id="KW-0695">RNA-directed DNA polymerase</keyword>
<dbReference type="Pfam" id="PF16421">
    <property type="entry name" value="E2F_CC-MB"/>
    <property type="match status" value="1"/>
</dbReference>
<evidence type="ECO:0000256" key="4">
    <source>
        <dbReference type="ARBA" id="ARBA00023163"/>
    </source>
</evidence>
<dbReference type="GO" id="GO:0046983">
    <property type="term" value="F:protein dimerization activity"/>
    <property type="evidence" value="ECO:0007669"/>
    <property type="project" value="InterPro"/>
</dbReference>
<dbReference type="InterPro" id="IPR036390">
    <property type="entry name" value="WH_DNA-bd_sf"/>
</dbReference>
<dbReference type="Gene3D" id="1.10.10.10">
    <property type="entry name" value="Winged helix-like DNA-binding domain superfamily/Winged helix DNA-binding domain"/>
    <property type="match status" value="1"/>
</dbReference>
<evidence type="ECO:0000256" key="2">
    <source>
        <dbReference type="ARBA" id="ARBA00023015"/>
    </source>
</evidence>
<evidence type="ECO:0000256" key="1">
    <source>
        <dbReference type="ARBA" id="ARBA00010940"/>
    </source>
</evidence>
<organism evidence="9">
    <name type="scientific">Tanacetum cinerariifolium</name>
    <name type="common">Dalmatian daisy</name>
    <name type="synonym">Chrysanthemum cinerariifolium</name>
    <dbReference type="NCBI Taxonomy" id="118510"/>
    <lineage>
        <taxon>Eukaryota</taxon>
        <taxon>Viridiplantae</taxon>
        <taxon>Streptophyta</taxon>
        <taxon>Embryophyta</taxon>
        <taxon>Tracheophyta</taxon>
        <taxon>Spermatophyta</taxon>
        <taxon>Magnoliopsida</taxon>
        <taxon>eudicotyledons</taxon>
        <taxon>Gunneridae</taxon>
        <taxon>Pentapetalae</taxon>
        <taxon>asterids</taxon>
        <taxon>campanulids</taxon>
        <taxon>Asterales</taxon>
        <taxon>Asteraceae</taxon>
        <taxon>Asteroideae</taxon>
        <taxon>Anthemideae</taxon>
        <taxon>Anthemidinae</taxon>
        <taxon>Tanacetum</taxon>
    </lineage>
</organism>
<dbReference type="GO" id="GO:0005634">
    <property type="term" value="C:nucleus"/>
    <property type="evidence" value="ECO:0007669"/>
    <property type="project" value="UniProtKB-SubCell"/>
</dbReference>
<feature type="region of interest" description="Disordered" evidence="7">
    <location>
        <begin position="1080"/>
        <end position="1106"/>
    </location>
</feature>
<dbReference type="Gene3D" id="6.10.250.540">
    <property type="match status" value="1"/>
</dbReference>
<protein>
    <submittedName>
        <fullName evidence="9">Putative reverse transcriptase domain-containing protein</fullName>
    </submittedName>
</protein>
<evidence type="ECO:0000256" key="3">
    <source>
        <dbReference type="ARBA" id="ARBA00023125"/>
    </source>
</evidence>
<dbReference type="AlphaFoldDB" id="A0A6L2L2X1"/>
<feature type="compositionally biased region" description="Polar residues" evidence="7">
    <location>
        <begin position="1080"/>
        <end position="1097"/>
    </location>
</feature>
<evidence type="ECO:0000256" key="5">
    <source>
        <dbReference type="ARBA" id="ARBA00023306"/>
    </source>
</evidence>
<comment type="similarity">
    <text evidence="1 6">Belongs to the E2F/DP family.</text>
</comment>
<accession>A0A6L2L2X1</accession>
<evidence type="ECO:0000256" key="7">
    <source>
        <dbReference type="SAM" id="MobiDB-lite"/>
    </source>
</evidence>
<keyword evidence="5" id="KW-0131">Cell cycle</keyword>
<evidence type="ECO:0000313" key="9">
    <source>
        <dbReference type="EMBL" id="GEU55052.1"/>
    </source>
</evidence>
<dbReference type="GO" id="GO:0005667">
    <property type="term" value="C:transcription regulator complex"/>
    <property type="evidence" value="ECO:0007669"/>
    <property type="project" value="InterPro"/>
</dbReference>
<dbReference type="EMBL" id="BKCJ010003432">
    <property type="protein sequence ID" value="GEU55052.1"/>
    <property type="molecule type" value="Genomic_DNA"/>
</dbReference>
<dbReference type="Pfam" id="PF02319">
    <property type="entry name" value="WHD_E2F_TDP"/>
    <property type="match status" value="1"/>
</dbReference>